<name>A0ABV9GQ22_9BACL</name>
<dbReference type="EMBL" id="JBHSFW010000008">
    <property type="protein sequence ID" value="MFC4619401.1"/>
    <property type="molecule type" value="Genomic_DNA"/>
</dbReference>
<evidence type="ECO:0000313" key="3">
    <source>
        <dbReference type="EMBL" id="MFC4619401.1"/>
    </source>
</evidence>
<feature type="region of interest" description="Disordered" evidence="1">
    <location>
        <begin position="244"/>
        <end position="284"/>
    </location>
</feature>
<feature type="transmembrane region" description="Helical" evidence="2">
    <location>
        <begin position="94"/>
        <end position="115"/>
    </location>
</feature>
<comment type="caution">
    <text evidence="3">The sequence shown here is derived from an EMBL/GenBank/DDBJ whole genome shotgun (WGS) entry which is preliminary data.</text>
</comment>
<keyword evidence="2" id="KW-0812">Transmembrane</keyword>
<feature type="compositionally biased region" description="Basic residues" evidence="1">
    <location>
        <begin position="271"/>
        <end position="284"/>
    </location>
</feature>
<evidence type="ECO:0000313" key="4">
    <source>
        <dbReference type="Proteomes" id="UP001596022"/>
    </source>
</evidence>
<reference evidence="4" key="1">
    <citation type="journal article" date="2019" name="Int. J. Syst. Evol. Microbiol.">
        <title>The Global Catalogue of Microorganisms (GCM) 10K type strain sequencing project: providing services to taxonomists for standard genome sequencing and annotation.</title>
        <authorList>
            <consortium name="The Broad Institute Genomics Platform"/>
            <consortium name="The Broad Institute Genome Sequencing Center for Infectious Disease"/>
            <person name="Wu L."/>
            <person name="Ma J."/>
        </authorList>
    </citation>
    <scope>NUCLEOTIDE SEQUENCE [LARGE SCALE GENOMIC DNA]</scope>
    <source>
        <strain evidence="4">CGMCC 1.16306</strain>
    </source>
</reference>
<gene>
    <name evidence="3" type="ORF">ACFO4N_11820</name>
</gene>
<evidence type="ECO:0000256" key="2">
    <source>
        <dbReference type="SAM" id="Phobius"/>
    </source>
</evidence>
<dbReference type="Proteomes" id="UP001596022">
    <property type="component" value="Unassembled WGS sequence"/>
</dbReference>
<organism evidence="3 4">
    <name type="scientific">Camelliibacillus cellulosilyticus</name>
    <dbReference type="NCBI Taxonomy" id="2174486"/>
    <lineage>
        <taxon>Bacteria</taxon>
        <taxon>Bacillati</taxon>
        <taxon>Bacillota</taxon>
        <taxon>Bacilli</taxon>
        <taxon>Bacillales</taxon>
        <taxon>Sporolactobacillaceae</taxon>
        <taxon>Camelliibacillus</taxon>
    </lineage>
</organism>
<feature type="transmembrane region" description="Helical" evidence="2">
    <location>
        <begin position="173"/>
        <end position="193"/>
    </location>
</feature>
<feature type="transmembrane region" description="Helical" evidence="2">
    <location>
        <begin position="21"/>
        <end position="46"/>
    </location>
</feature>
<feature type="transmembrane region" description="Helical" evidence="2">
    <location>
        <begin position="205"/>
        <end position="229"/>
    </location>
</feature>
<feature type="transmembrane region" description="Helical" evidence="2">
    <location>
        <begin position="58"/>
        <end position="82"/>
    </location>
</feature>
<feature type="compositionally biased region" description="Basic residues" evidence="1">
    <location>
        <begin position="244"/>
        <end position="264"/>
    </location>
</feature>
<protein>
    <submittedName>
        <fullName evidence="3">Uncharacterized protein</fullName>
    </submittedName>
</protein>
<sequence>MLRNCKEEDFYKLRMIAVDRLSPDGITVFFWGALVYSGIITLMVNIAVAYEKNAISQFWPVVANLETILFIIQLLIVVLFSFQNIYYKLQKIQTVFATIILLKISMEIYLIYFWARWKWHAPLYMGKIGIYLYVGGLVYLILSLIRGYKRIYKGEFRQGGNGLYKFQNSKAHVSLPVIFGVTMLSGSIVRILSENQSVSGNIITLYLLLFLSVAIQYIFVAVWPEFLFVTYCKFRFESFQIPRPKRPLPTRKSSKQLKSKRHKANSQLNVNKKKHKGGKVAGKK</sequence>
<evidence type="ECO:0000256" key="1">
    <source>
        <dbReference type="SAM" id="MobiDB-lite"/>
    </source>
</evidence>
<keyword evidence="2" id="KW-0472">Membrane</keyword>
<proteinExistence type="predicted"/>
<dbReference type="RefSeq" id="WP_376846497.1">
    <property type="nucleotide sequence ID" value="NZ_JBHSFW010000008.1"/>
</dbReference>
<keyword evidence="2" id="KW-1133">Transmembrane helix</keyword>
<keyword evidence="4" id="KW-1185">Reference proteome</keyword>
<feature type="transmembrane region" description="Helical" evidence="2">
    <location>
        <begin position="130"/>
        <end position="148"/>
    </location>
</feature>
<accession>A0ABV9GQ22</accession>